<dbReference type="AlphaFoldDB" id="A0A6A3B181"/>
<reference evidence="1" key="1">
    <citation type="submission" date="2019-09" db="EMBL/GenBank/DDBJ databases">
        <title>Draft genome information of white flower Hibiscus syriacus.</title>
        <authorList>
            <person name="Kim Y.-M."/>
        </authorList>
    </citation>
    <scope>NUCLEOTIDE SEQUENCE [LARGE SCALE GENOMIC DNA]</scope>
    <source>
        <strain evidence="1">YM2019G1</strain>
    </source>
</reference>
<accession>A0A6A3B181</accession>
<keyword evidence="2" id="KW-1185">Reference proteome</keyword>
<proteinExistence type="predicted"/>
<name>A0A6A3B181_HIBSY</name>
<dbReference type="EMBL" id="VEPZ02000934">
    <property type="protein sequence ID" value="KAE8709953.1"/>
    <property type="molecule type" value="Genomic_DNA"/>
</dbReference>
<protein>
    <submittedName>
        <fullName evidence="1">Uncharacterized protein</fullName>
    </submittedName>
</protein>
<comment type="caution">
    <text evidence="1">The sequence shown here is derived from an EMBL/GenBank/DDBJ whole genome shotgun (WGS) entry which is preliminary data.</text>
</comment>
<gene>
    <name evidence="1" type="ORF">F3Y22_tig00110328pilonHSYRG00967</name>
</gene>
<evidence type="ECO:0000313" key="2">
    <source>
        <dbReference type="Proteomes" id="UP000436088"/>
    </source>
</evidence>
<evidence type="ECO:0000313" key="1">
    <source>
        <dbReference type="EMBL" id="KAE8709953.1"/>
    </source>
</evidence>
<dbReference type="Proteomes" id="UP000436088">
    <property type="component" value="Unassembled WGS sequence"/>
</dbReference>
<sequence length="241" mass="27261">MQEAGKICLKSEIYIYHVIDAQSVPISSTGQQESLQLSDSSFDHKHSRPSSRSWMHISEFSSSFCTFSTCFMLPHLIKERNVASAFAISFVFCSSWEVTFFWCINFENSDHGLDFDSASGPEIKDNRDSRTLMVTASTCFKVLITDPVSIFAKGLLRFPQSVQIFIDLRMRGCCLEGKLFERAWKEGWTFKGDVAICFGVEKKEGRSIVFQLTQAICCLLPLPSAEYISQAEGRQEECHPV</sequence>
<organism evidence="1 2">
    <name type="scientific">Hibiscus syriacus</name>
    <name type="common">Rose of Sharon</name>
    <dbReference type="NCBI Taxonomy" id="106335"/>
    <lineage>
        <taxon>Eukaryota</taxon>
        <taxon>Viridiplantae</taxon>
        <taxon>Streptophyta</taxon>
        <taxon>Embryophyta</taxon>
        <taxon>Tracheophyta</taxon>
        <taxon>Spermatophyta</taxon>
        <taxon>Magnoliopsida</taxon>
        <taxon>eudicotyledons</taxon>
        <taxon>Gunneridae</taxon>
        <taxon>Pentapetalae</taxon>
        <taxon>rosids</taxon>
        <taxon>malvids</taxon>
        <taxon>Malvales</taxon>
        <taxon>Malvaceae</taxon>
        <taxon>Malvoideae</taxon>
        <taxon>Hibiscus</taxon>
    </lineage>
</organism>